<dbReference type="SUPFAM" id="SSF81606">
    <property type="entry name" value="PP2C-like"/>
    <property type="match status" value="1"/>
</dbReference>
<reference evidence="4 7" key="2">
    <citation type="submission" date="2021-01" db="EMBL/GenBank/DDBJ databases">
        <title>Complete genome sequences of Corynebacterium macginleyi strains isolated from infectious keratitis.</title>
        <authorList>
            <person name="Sagerfors S."/>
            <person name="Poehlein A."/>
            <person name="Soderquist B."/>
            <person name="Bruggemann H."/>
        </authorList>
    </citation>
    <scope>NUCLEOTIDE SEQUENCE [LARGE SCALE GENOMIC DNA]</scope>
    <source>
        <strain evidence="4 7">12T220</strain>
    </source>
</reference>
<protein>
    <submittedName>
        <fullName evidence="5">Serine/threonine-protein phosphatase</fullName>
    </submittedName>
</protein>
<evidence type="ECO:0000256" key="2">
    <source>
        <dbReference type="SAM" id="Phobius"/>
    </source>
</evidence>
<dbReference type="CDD" id="cd00143">
    <property type="entry name" value="PP2Cc"/>
    <property type="match status" value="1"/>
</dbReference>
<evidence type="ECO:0000313" key="4">
    <source>
        <dbReference type="EMBL" id="MBM0242792.1"/>
    </source>
</evidence>
<sequence>MTLNLNFFAKSDRGLIRGNNEDSGYAGSHLLILADGMGGHAAGEVASQLMVNHLEILDQDPGKEDMEALLAAAADDANDAISAHVTAHPETKGMGTTLTTMLFNGTTFGVCHVGDSRGYVLRDGKLEQITKDDTYVQSLVDTGELAAEDVSSHPQKSLILKAYTGRAVEPTLFTFEAKVGDRILLCSDGLSDPVTASTIETALSRGSIEQAGSTLVDLAIRSGGPDNVTVVIGEVTEEKPAAHEPFQVGALASSAEEPTHPDSSASRAAKLTRKPQVIPPAVMAQEDNAGKDPDEEEAEDEPSRRKVGWKVLIALISVLVLVIGAGLWAKNFLSNNYYAETNNAQEITIRKGADYSLFGSDLNSMHQYVCINDKKSLLFSARKCEGDFTPLKVSDLPESERGAVNHISPGALSKVQDQINNLGEKALKPCITTPTQKENKDTKEYKPGVTCREV</sequence>
<dbReference type="InterPro" id="IPR001932">
    <property type="entry name" value="PPM-type_phosphatase-like_dom"/>
</dbReference>
<feature type="transmembrane region" description="Helical" evidence="2">
    <location>
        <begin position="311"/>
        <end position="329"/>
    </location>
</feature>
<organism evidence="5 6">
    <name type="scientific">Corynebacterium macginleyi</name>
    <dbReference type="NCBI Taxonomy" id="38290"/>
    <lineage>
        <taxon>Bacteria</taxon>
        <taxon>Bacillati</taxon>
        <taxon>Actinomycetota</taxon>
        <taxon>Actinomycetes</taxon>
        <taxon>Mycobacteriales</taxon>
        <taxon>Corynebacteriaceae</taxon>
        <taxon>Corynebacterium</taxon>
    </lineage>
</organism>
<dbReference type="EMBL" id="REGC01000024">
    <property type="protein sequence ID" value="RMB56570.1"/>
    <property type="molecule type" value="Genomic_DNA"/>
</dbReference>
<evidence type="ECO:0000313" key="6">
    <source>
        <dbReference type="Proteomes" id="UP000270649"/>
    </source>
</evidence>
<keyword evidence="2" id="KW-0472">Membrane</keyword>
<feature type="region of interest" description="Disordered" evidence="1">
    <location>
        <begin position="252"/>
        <end position="271"/>
    </location>
</feature>
<dbReference type="GeneID" id="92745028"/>
<comment type="caution">
    <text evidence="5">The sequence shown here is derived from an EMBL/GenBank/DDBJ whole genome shotgun (WGS) entry which is preliminary data.</text>
</comment>
<dbReference type="RefSeq" id="WP_121912459.1">
    <property type="nucleotide sequence ID" value="NZ_CP068291.1"/>
</dbReference>
<feature type="domain" description="PPM-type phosphatase" evidence="3">
    <location>
        <begin position="6"/>
        <end position="235"/>
    </location>
</feature>
<evidence type="ECO:0000313" key="7">
    <source>
        <dbReference type="Proteomes" id="UP001518680"/>
    </source>
</evidence>
<feature type="region of interest" description="Disordered" evidence="1">
    <location>
        <begin position="276"/>
        <end position="303"/>
    </location>
</feature>
<dbReference type="SMART" id="SM00332">
    <property type="entry name" value="PP2Cc"/>
    <property type="match status" value="1"/>
</dbReference>
<dbReference type="AlphaFoldDB" id="A0A3M0FUV2"/>
<keyword evidence="2" id="KW-0812">Transmembrane</keyword>
<dbReference type="Pfam" id="PF13672">
    <property type="entry name" value="PP2C_2"/>
    <property type="match status" value="1"/>
</dbReference>
<dbReference type="SMART" id="SM00331">
    <property type="entry name" value="PP2C_SIG"/>
    <property type="match status" value="1"/>
</dbReference>
<gene>
    <name evidence="5" type="ORF">D9543_11080</name>
    <name evidence="4" type="ORF">GWO63_000260</name>
</gene>
<keyword evidence="2" id="KW-1133">Transmembrane helix</keyword>
<evidence type="ECO:0000259" key="3">
    <source>
        <dbReference type="PROSITE" id="PS51746"/>
    </source>
</evidence>
<dbReference type="Gene3D" id="3.60.40.10">
    <property type="entry name" value="PPM-type phosphatase domain"/>
    <property type="match status" value="1"/>
</dbReference>
<dbReference type="PROSITE" id="PS51746">
    <property type="entry name" value="PPM_2"/>
    <property type="match status" value="1"/>
</dbReference>
<name>A0A3M0FUV2_9CORY</name>
<dbReference type="InterPro" id="IPR036457">
    <property type="entry name" value="PPM-type-like_dom_sf"/>
</dbReference>
<proteinExistence type="predicted"/>
<reference evidence="5 6" key="1">
    <citation type="submission" date="2018-10" db="EMBL/GenBank/DDBJ databases">
        <title>Corynebacterium macginleyi genome sequencing and assembly of the type strain and two clinical samples.</title>
        <authorList>
            <person name="Bernier A.-M."/>
            <person name="Bernard K."/>
        </authorList>
    </citation>
    <scope>NUCLEOTIDE SEQUENCE [LARGE SCALE GENOMIC DNA]</scope>
    <source>
        <strain evidence="5 6">NML 120205</strain>
    </source>
</reference>
<keyword evidence="7" id="KW-1185">Reference proteome</keyword>
<dbReference type="Proteomes" id="UP000270649">
    <property type="component" value="Unassembled WGS sequence"/>
</dbReference>
<evidence type="ECO:0000313" key="5">
    <source>
        <dbReference type="EMBL" id="RMB56570.1"/>
    </source>
</evidence>
<evidence type="ECO:0000256" key="1">
    <source>
        <dbReference type="SAM" id="MobiDB-lite"/>
    </source>
</evidence>
<accession>A0A3M0FUV2</accession>
<dbReference type="EMBL" id="JAACBX020000001">
    <property type="protein sequence ID" value="MBM0242792.1"/>
    <property type="molecule type" value="Genomic_DNA"/>
</dbReference>
<dbReference type="Proteomes" id="UP001518680">
    <property type="component" value="Unassembled WGS sequence"/>
</dbReference>